<dbReference type="Gene3D" id="3.40.50.2000">
    <property type="entry name" value="Glycogen Phosphorylase B"/>
    <property type="match status" value="2"/>
</dbReference>
<dbReference type="PROSITE" id="PS00375">
    <property type="entry name" value="UDPGT"/>
    <property type="match status" value="1"/>
</dbReference>
<evidence type="ECO:0000256" key="4">
    <source>
        <dbReference type="RuleBase" id="RU003718"/>
    </source>
</evidence>
<organism evidence="5 6">
    <name type="scientific">Triticum turgidum subsp. durum</name>
    <name type="common">Durum wheat</name>
    <name type="synonym">Triticum durum</name>
    <dbReference type="NCBI Taxonomy" id="4567"/>
    <lineage>
        <taxon>Eukaryota</taxon>
        <taxon>Viridiplantae</taxon>
        <taxon>Streptophyta</taxon>
        <taxon>Embryophyta</taxon>
        <taxon>Tracheophyta</taxon>
        <taxon>Spermatophyta</taxon>
        <taxon>Magnoliopsida</taxon>
        <taxon>Liliopsida</taxon>
        <taxon>Poales</taxon>
        <taxon>Poaceae</taxon>
        <taxon>BOP clade</taxon>
        <taxon>Pooideae</taxon>
        <taxon>Triticodae</taxon>
        <taxon>Triticeae</taxon>
        <taxon>Triticinae</taxon>
        <taxon>Triticum</taxon>
    </lineage>
</organism>
<sequence length="345" mass="37027">MPSNLTALAVMRAAVELHDGVAPGEYRDLPDPLELPGGVSLRRADLPPSFRRCGEPVYAHLLEEGRRYRRADGFLVNTFYEVEPATVEEFKLATERGAFPPVFPVGPFVRPGTISDEAVGASACLDWLDLQPTGSVVYVSFGSGGSLTVQQTAELAAGLEASGHQFLWVVRMPNLDGGNDGRDREDDNANPLAWLPEGFLERTKDKGLAVAAWAPQVRVLSHPATAAFVSHCGWNSTLESVTAGVPMVAWPLYAEQRMNAVALVGSVGVALPLRPREADGVVARDEIAGAVKELMESAEKGHAVRRQAGDLQQAAARAWSPEGSSRRALEEVAATWKKATLGKVK</sequence>
<dbReference type="EMBL" id="LT934114">
    <property type="protein sequence ID" value="VAH52280.1"/>
    <property type="molecule type" value="Genomic_DNA"/>
</dbReference>
<dbReference type="CDD" id="cd03784">
    <property type="entry name" value="GT1_Gtf-like"/>
    <property type="match status" value="1"/>
</dbReference>
<dbReference type="OMA" id="NANPLAW"/>
<dbReference type="InterPro" id="IPR035595">
    <property type="entry name" value="UDP_glycos_trans_CS"/>
</dbReference>
<dbReference type="FunFam" id="3.40.50.2000:FF:000051">
    <property type="entry name" value="Glycosyltransferase"/>
    <property type="match status" value="1"/>
</dbReference>
<name>A0A9R1PYW3_TRITD</name>
<protein>
    <recommendedName>
        <fullName evidence="7">UDP-glycosyltransferases domain-containing protein</fullName>
    </recommendedName>
</protein>
<dbReference type="GO" id="GO:0008194">
    <property type="term" value="F:UDP-glycosyltransferase activity"/>
    <property type="evidence" value="ECO:0007669"/>
    <property type="project" value="InterPro"/>
</dbReference>
<dbReference type="PANTHER" id="PTHR48045:SF17">
    <property type="entry name" value="GLYCOSYLTRANSFERASE"/>
    <property type="match status" value="1"/>
</dbReference>
<evidence type="ECO:0000313" key="5">
    <source>
        <dbReference type="EMBL" id="VAH52280.1"/>
    </source>
</evidence>
<keyword evidence="3 4" id="KW-0808">Transferase</keyword>
<evidence type="ECO:0000256" key="3">
    <source>
        <dbReference type="ARBA" id="ARBA00022679"/>
    </source>
</evidence>
<dbReference type="Proteomes" id="UP000324705">
    <property type="component" value="Chromosome 2B"/>
</dbReference>
<comment type="similarity">
    <text evidence="1 4">Belongs to the UDP-glycosyltransferase family.</text>
</comment>
<proteinExistence type="inferred from homology"/>
<dbReference type="AlphaFoldDB" id="A0A9R1PYW3"/>
<dbReference type="SUPFAM" id="SSF53756">
    <property type="entry name" value="UDP-Glycosyltransferase/glycogen phosphorylase"/>
    <property type="match status" value="1"/>
</dbReference>
<gene>
    <name evidence="5" type="ORF">TRITD_2Bv1G226890</name>
</gene>
<evidence type="ECO:0008006" key="7">
    <source>
        <dbReference type="Google" id="ProtNLM"/>
    </source>
</evidence>
<accession>A0A9R1PYW3</accession>
<reference evidence="5 6" key="1">
    <citation type="submission" date="2017-09" db="EMBL/GenBank/DDBJ databases">
        <authorList>
            <consortium name="International Durum Wheat Genome Sequencing Consortium (IDWGSC)"/>
            <person name="Milanesi L."/>
        </authorList>
    </citation>
    <scope>NUCLEOTIDE SEQUENCE [LARGE SCALE GENOMIC DNA]</scope>
    <source>
        <strain evidence="6">cv. Svevo</strain>
    </source>
</reference>
<evidence type="ECO:0000256" key="2">
    <source>
        <dbReference type="ARBA" id="ARBA00022676"/>
    </source>
</evidence>
<dbReference type="PANTHER" id="PTHR48045">
    <property type="entry name" value="UDP-GLYCOSYLTRANSFERASE 72B1"/>
    <property type="match status" value="1"/>
</dbReference>
<dbReference type="Pfam" id="PF00201">
    <property type="entry name" value="UDPGT"/>
    <property type="match status" value="1"/>
</dbReference>
<keyword evidence="2 4" id="KW-0328">Glycosyltransferase</keyword>
<dbReference type="InterPro" id="IPR002213">
    <property type="entry name" value="UDP_glucos_trans"/>
</dbReference>
<keyword evidence="6" id="KW-1185">Reference proteome</keyword>
<evidence type="ECO:0000313" key="6">
    <source>
        <dbReference type="Proteomes" id="UP000324705"/>
    </source>
</evidence>
<dbReference type="Gramene" id="TRITD2Bv1G226890.1">
    <property type="protein sequence ID" value="TRITD2Bv1G226890.1"/>
    <property type="gene ID" value="TRITD2Bv1G226890"/>
</dbReference>
<evidence type="ECO:0000256" key="1">
    <source>
        <dbReference type="ARBA" id="ARBA00009995"/>
    </source>
</evidence>